<evidence type="ECO:0000313" key="1">
    <source>
        <dbReference type="EMBL" id="WWQ65776.1"/>
    </source>
</evidence>
<organism evidence="1 2">
    <name type="scientific">Streptomyces citrinus</name>
    <dbReference type="NCBI Taxonomy" id="3118173"/>
    <lineage>
        <taxon>Bacteria</taxon>
        <taxon>Bacillati</taxon>
        <taxon>Actinomycetota</taxon>
        <taxon>Actinomycetes</taxon>
        <taxon>Kitasatosporales</taxon>
        <taxon>Streptomycetaceae</taxon>
        <taxon>Streptomyces</taxon>
    </lineage>
</organism>
<sequence length="221" mass="21376">MRAQKTALAALALVAGLSLTACQGNDDAAGSSDSGSSAPSSSTPSSSAPSSSAPSDGSGSAGGSNAADQSSTSGGGDSDEGSGGGQINTGPCKTANLAFSTSHGMGEGDLLVSLRNTGDACYLKGFPGVDLKADSGPGGISAARSDVAAPSVVLKNGETTRFTLHTPRNDTGGSGLTITQIVVTPPNETHSKTLPVTLNLPVTNSPSEAGVTVDPVGTGKQ</sequence>
<dbReference type="EMBL" id="CP146022">
    <property type="protein sequence ID" value="WWQ65776.1"/>
    <property type="molecule type" value="Genomic_DNA"/>
</dbReference>
<protein>
    <submittedName>
        <fullName evidence="1">DUF4232 domain-containing protein</fullName>
    </submittedName>
</protein>
<accession>A0ACD5AF12</accession>
<reference evidence="1" key="1">
    <citation type="journal article" date="2025" name="Int. J. Syst. Evol. Microbiol.">
        <title>Streptomyces citrinus sp. nov., with yellow diffusible pigment.</title>
        <authorList>
            <person name="He Y."/>
            <person name="Yang E."/>
            <person name="Xu J."/>
            <person name="Sun Y."/>
            <person name="Sun L."/>
        </authorList>
    </citation>
    <scope>NUCLEOTIDE SEQUENCE</scope>
    <source>
        <strain evidence="1">Q6</strain>
    </source>
</reference>
<proteinExistence type="predicted"/>
<name>A0ACD5AF12_9ACTN</name>
<dbReference type="Proteomes" id="UP001432251">
    <property type="component" value="Chromosome"/>
</dbReference>
<evidence type="ECO:0000313" key="2">
    <source>
        <dbReference type="Proteomes" id="UP001432251"/>
    </source>
</evidence>
<gene>
    <name evidence="1" type="ORF">V2W30_22280</name>
</gene>
<keyword evidence="2" id="KW-1185">Reference proteome</keyword>